<keyword evidence="1" id="KW-1133">Transmembrane helix</keyword>
<proteinExistence type="predicted"/>
<keyword evidence="4" id="KW-1185">Reference proteome</keyword>
<dbReference type="InterPro" id="IPR016087">
    <property type="entry name" value="Chalcone_isomerase"/>
</dbReference>
<sequence length="223" mass="25266">MTACMQRATGLLTRLWFVFLRITFVFTGITPVFTGITLGFAGNSFAGDIRQSQVAVNDSAAVTGWQHWPAVGKANLRWFIFHVYTSELRSENGRFYENKQPVVQNLALQITYHRDIDAKDLLAATQEQWLHLGYNKADIGLWSQVLSDIFPSVSEGDELSFVIENQQGTFYYRKSSQADWQLLGAIHEPSFSDAFLSIWLSPATEYPQLRQQLIGGLHEHDMG</sequence>
<keyword evidence="1" id="KW-0812">Transmembrane</keyword>
<organism evidence="3 4">
    <name type="scientific">Vibrio aerogenes CECT 7868</name>
    <dbReference type="NCBI Taxonomy" id="1216006"/>
    <lineage>
        <taxon>Bacteria</taxon>
        <taxon>Pseudomonadati</taxon>
        <taxon>Pseudomonadota</taxon>
        <taxon>Gammaproteobacteria</taxon>
        <taxon>Vibrionales</taxon>
        <taxon>Vibrionaceae</taxon>
        <taxon>Vibrio</taxon>
    </lineage>
</organism>
<evidence type="ECO:0000313" key="4">
    <source>
        <dbReference type="Proteomes" id="UP000184608"/>
    </source>
</evidence>
<evidence type="ECO:0000313" key="3">
    <source>
        <dbReference type="EMBL" id="SHH75915.1"/>
    </source>
</evidence>
<dbReference type="Proteomes" id="UP000184608">
    <property type="component" value="Unassembled WGS sequence"/>
</dbReference>
<evidence type="ECO:0000259" key="2">
    <source>
        <dbReference type="Pfam" id="PF16036"/>
    </source>
</evidence>
<dbReference type="STRING" id="1216006.VA7868_00428"/>
<evidence type="ECO:0000256" key="1">
    <source>
        <dbReference type="SAM" id="Phobius"/>
    </source>
</evidence>
<dbReference type="Pfam" id="PF16036">
    <property type="entry name" value="Chalcone_3"/>
    <property type="match status" value="1"/>
</dbReference>
<dbReference type="EMBL" id="FQXZ01000005">
    <property type="protein sequence ID" value="SHH75915.1"/>
    <property type="molecule type" value="Genomic_DNA"/>
</dbReference>
<reference evidence="3 4" key="1">
    <citation type="submission" date="2016-11" db="EMBL/GenBank/DDBJ databases">
        <authorList>
            <person name="Jaros S."/>
            <person name="Januszkiewicz K."/>
            <person name="Wedrychowicz H."/>
        </authorList>
    </citation>
    <scope>NUCLEOTIDE SEQUENCE [LARGE SCALE GENOMIC DNA]</scope>
    <source>
        <strain evidence="3 4">CECT 7868</strain>
    </source>
</reference>
<protein>
    <recommendedName>
        <fullName evidence="2">Chalcone isomerase domain-containing protein</fullName>
    </recommendedName>
</protein>
<name>A0A1M5VL10_9VIBR</name>
<accession>A0A1M5VL10</accession>
<keyword evidence="1" id="KW-0472">Membrane</keyword>
<feature type="domain" description="Chalcone isomerase" evidence="2">
    <location>
        <begin position="84"/>
        <end position="215"/>
    </location>
</feature>
<dbReference type="AlphaFoldDB" id="A0A1M5VL10"/>
<feature type="transmembrane region" description="Helical" evidence="1">
    <location>
        <begin position="15"/>
        <end position="41"/>
    </location>
</feature>
<gene>
    <name evidence="3" type="ORF">VA7868_00428</name>
</gene>